<organism evidence="2 3">
    <name type="scientific">Hungatella hathewayi WAL-18680</name>
    <dbReference type="NCBI Taxonomy" id="742737"/>
    <lineage>
        <taxon>Bacteria</taxon>
        <taxon>Bacillati</taxon>
        <taxon>Bacillota</taxon>
        <taxon>Clostridia</taxon>
        <taxon>Lachnospirales</taxon>
        <taxon>Lachnospiraceae</taxon>
        <taxon>Hungatella</taxon>
    </lineage>
</organism>
<dbReference type="Pfam" id="PF12641">
    <property type="entry name" value="Flavodoxin_3"/>
    <property type="match status" value="1"/>
</dbReference>
<dbReference type="GO" id="GO:0016651">
    <property type="term" value="F:oxidoreductase activity, acting on NAD(P)H"/>
    <property type="evidence" value="ECO:0007669"/>
    <property type="project" value="UniProtKB-ARBA"/>
</dbReference>
<comment type="caution">
    <text evidence="2">The sequence shown here is derived from an EMBL/GenBank/DDBJ whole genome shotgun (WGS) entry which is preliminary data.</text>
</comment>
<dbReference type="EMBL" id="ADLN01000104">
    <property type="protein sequence ID" value="EHI58292.1"/>
    <property type="molecule type" value="Genomic_DNA"/>
</dbReference>
<gene>
    <name evidence="2" type="ORF">HMPREF9473_03750</name>
</gene>
<dbReference type="Gene3D" id="3.40.50.360">
    <property type="match status" value="1"/>
</dbReference>
<dbReference type="RefSeq" id="WP_006781741.1">
    <property type="nucleotide sequence ID" value="NZ_CP040506.1"/>
</dbReference>
<dbReference type="SUPFAM" id="SSF52218">
    <property type="entry name" value="Flavoproteins"/>
    <property type="match status" value="1"/>
</dbReference>
<dbReference type="GO" id="GO:0010181">
    <property type="term" value="F:FMN binding"/>
    <property type="evidence" value="ECO:0007669"/>
    <property type="project" value="InterPro"/>
</dbReference>
<keyword evidence="3" id="KW-1185">Reference proteome</keyword>
<dbReference type="OrthoDB" id="307208at2"/>
<dbReference type="PATRIC" id="fig|742737.3.peg.3731"/>
<accession>G5IJS2</accession>
<dbReference type="HOGENOM" id="CLU_098259_2_0_9"/>
<name>G5IJS2_9FIRM</name>
<evidence type="ECO:0000313" key="2">
    <source>
        <dbReference type="EMBL" id="EHI58292.1"/>
    </source>
</evidence>
<protein>
    <recommendedName>
        <fullName evidence="1">Flavodoxin-like domain-containing protein</fullName>
    </recommendedName>
</protein>
<dbReference type="AlphaFoldDB" id="G5IJS2"/>
<dbReference type="InterPro" id="IPR029039">
    <property type="entry name" value="Flavoprotein-like_sf"/>
</dbReference>
<dbReference type="InterPro" id="IPR008254">
    <property type="entry name" value="Flavodoxin/NO_synth"/>
</dbReference>
<evidence type="ECO:0000313" key="3">
    <source>
        <dbReference type="Proteomes" id="UP000005384"/>
    </source>
</evidence>
<reference evidence="2 3" key="1">
    <citation type="submission" date="2011-08" db="EMBL/GenBank/DDBJ databases">
        <title>The Genome Sequence of Clostridium hathewayi WAL-18680.</title>
        <authorList>
            <consortium name="The Broad Institute Genome Sequencing Platform"/>
            <person name="Earl A."/>
            <person name="Ward D."/>
            <person name="Feldgarden M."/>
            <person name="Gevers D."/>
            <person name="Finegold S.M."/>
            <person name="Summanen P.H."/>
            <person name="Molitoris D.R."/>
            <person name="Song M."/>
            <person name="Daigneault M."/>
            <person name="Allen-Vercoe E."/>
            <person name="Young S.K."/>
            <person name="Zeng Q."/>
            <person name="Gargeya S."/>
            <person name="Fitzgerald M."/>
            <person name="Haas B."/>
            <person name="Abouelleil A."/>
            <person name="Alvarado L."/>
            <person name="Arachchi H.M."/>
            <person name="Berlin A."/>
            <person name="Brown A."/>
            <person name="Chapman S.B."/>
            <person name="Chen Z."/>
            <person name="Dunbar C."/>
            <person name="Freedman E."/>
            <person name="Gearin G."/>
            <person name="Gellesch M."/>
            <person name="Goldberg J."/>
            <person name="Griggs A."/>
            <person name="Gujja S."/>
            <person name="Heiman D."/>
            <person name="Howarth C."/>
            <person name="Larson L."/>
            <person name="Lui A."/>
            <person name="MacDonald P.J.P."/>
            <person name="Montmayeur A."/>
            <person name="Murphy C."/>
            <person name="Neiman D."/>
            <person name="Pearson M."/>
            <person name="Priest M."/>
            <person name="Roberts A."/>
            <person name="Saif S."/>
            <person name="Shea T."/>
            <person name="Shenoy N."/>
            <person name="Sisk P."/>
            <person name="Stolte C."/>
            <person name="Sykes S."/>
            <person name="Wortman J."/>
            <person name="Nusbaum C."/>
            <person name="Birren B."/>
        </authorList>
    </citation>
    <scope>NUCLEOTIDE SEQUENCE [LARGE SCALE GENOMIC DNA]</scope>
    <source>
        <strain evidence="2 3">WAL-18680</strain>
    </source>
</reference>
<dbReference type="InterPro" id="IPR054633">
    <property type="entry name" value="BilS"/>
</dbReference>
<evidence type="ECO:0000259" key="1">
    <source>
        <dbReference type="Pfam" id="PF12641"/>
    </source>
</evidence>
<dbReference type="PROSITE" id="PS00201">
    <property type="entry name" value="FLAVODOXIN"/>
    <property type="match status" value="1"/>
</dbReference>
<feature type="domain" description="Flavodoxin-like" evidence="1">
    <location>
        <begin position="4"/>
        <end position="161"/>
    </location>
</feature>
<dbReference type="InterPro" id="IPR001226">
    <property type="entry name" value="Flavodoxin_CS"/>
</dbReference>
<dbReference type="GO" id="GO:0009055">
    <property type="term" value="F:electron transfer activity"/>
    <property type="evidence" value="ECO:0007669"/>
    <property type="project" value="InterPro"/>
</dbReference>
<dbReference type="Proteomes" id="UP000005384">
    <property type="component" value="Unassembled WGS sequence"/>
</dbReference>
<dbReference type="NCBIfam" id="NF045594">
    <property type="entry name" value="flavodox_BilS"/>
    <property type="match status" value="1"/>
</dbReference>
<sequence>MDYLVVYSSKTGNTEKVAMAIFNALPGKSKDVQRVEELKGEADTYFVGFWNNRGTCSGEIVELLSGLSGKKVALFGTCGMGGSQEYFDTVVNQVEAFIPDDCEYLGAFMCAGKMPPQILEKYKQMQKVNDNPQVRMMIKAYEEGMLHPNNDDFRHAREFVEQVIGKE</sequence>
<proteinExistence type="predicted"/>